<evidence type="ECO:0000256" key="1">
    <source>
        <dbReference type="SAM" id="MobiDB-lite"/>
    </source>
</evidence>
<name>A0A6J7WFV2_9CAUD</name>
<accession>A0A6J7WFV2</accession>
<protein>
    <submittedName>
        <fullName evidence="2">Uncharacterized protein</fullName>
    </submittedName>
</protein>
<sequence length="74" mass="8540">MKHMTRTYKKEDAMLRPEHTSTLEKQEMARNKPRPQELAVGGKGDMLNPLINKRMARKKALLDAMNKIHDPDIA</sequence>
<proteinExistence type="predicted"/>
<evidence type="ECO:0000313" key="2">
    <source>
        <dbReference type="EMBL" id="CAB5214202.1"/>
    </source>
</evidence>
<feature type="compositionally biased region" description="Basic and acidic residues" evidence="1">
    <location>
        <begin position="8"/>
        <end position="30"/>
    </location>
</feature>
<feature type="region of interest" description="Disordered" evidence="1">
    <location>
        <begin position="1"/>
        <end position="45"/>
    </location>
</feature>
<reference evidence="2" key="1">
    <citation type="submission" date="2020-05" db="EMBL/GenBank/DDBJ databases">
        <authorList>
            <person name="Chiriac C."/>
            <person name="Salcher M."/>
            <person name="Ghai R."/>
            <person name="Kavagutti S V."/>
        </authorList>
    </citation>
    <scope>NUCLEOTIDE SEQUENCE</scope>
</reference>
<gene>
    <name evidence="2" type="ORF">UFOVP193_36</name>
</gene>
<organism evidence="2">
    <name type="scientific">uncultured Caudovirales phage</name>
    <dbReference type="NCBI Taxonomy" id="2100421"/>
    <lineage>
        <taxon>Viruses</taxon>
        <taxon>Duplodnaviria</taxon>
        <taxon>Heunggongvirae</taxon>
        <taxon>Uroviricota</taxon>
        <taxon>Caudoviricetes</taxon>
        <taxon>Peduoviridae</taxon>
        <taxon>Maltschvirus</taxon>
        <taxon>Maltschvirus maltsch</taxon>
    </lineage>
</organism>
<dbReference type="EMBL" id="LR798240">
    <property type="protein sequence ID" value="CAB5214202.1"/>
    <property type="molecule type" value="Genomic_DNA"/>
</dbReference>